<gene>
    <name evidence="2" type="ORF">C7440_3196</name>
</gene>
<dbReference type="PANTHER" id="PTHR35813">
    <property type="entry name" value="INNER MEMBRANE PROTEIN YBAN"/>
    <property type="match status" value="1"/>
</dbReference>
<dbReference type="STRING" id="1231391.GCA_000308195_01344"/>
<organism evidence="2 3">
    <name type="scientific">Pusillimonas noertemannii</name>
    <dbReference type="NCBI Taxonomy" id="305977"/>
    <lineage>
        <taxon>Bacteria</taxon>
        <taxon>Pseudomonadati</taxon>
        <taxon>Pseudomonadota</taxon>
        <taxon>Betaproteobacteria</taxon>
        <taxon>Burkholderiales</taxon>
        <taxon>Alcaligenaceae</taxon>
        <taxon>Pusillimonas</taxon>
    </lineage>
</organism>
<accession>A0A2U1CJ46</accession>
<keyword evidence="1" id="KW-0812">Transmembrane</keyword>
<proteinExistence type="predicted"/>
<dbReference type="Proteomes" id="UP000246145">
    <property type="component" value="Unassembled WGS sequence"/>
</dbReference>
<evidence type="ECO:0000313" key="2">
    <source>
        <dbReference type="EMBL" id="PVY61029.1"/>
    </source>
</evidence>
<name>A0A2U1CJ46_9BURK</name>
<dbReference type="PANTHER" id="PTHR35813:SF1">
    <property type="entry name" value="INNER MEMBRANE PROTEIN YBAN"/>
    <property type="match status" value="1"/>
</dbReference>
<dbReference type="RefSeq" id="WP_116519219.1">
    <property type="nucleotide sequence ID" value="NZ_JACCEX010000005.1"/>
</dbReference>
<comment type="caution">
    <text evidence="2">The sequence shown here is derived from an EMBL/GenBank/DDBJ whole genome shotgun (WGS) entry which is preliminary data.</text>
</comment>
<evidence type="ECO:0000256" key="1">
    <source>
        <dbReference type="SAM" id="Phobius"/>
    </source>
</evidence>
<dbReference type="AlphaFoldDB" id="A0A2U1CJ46"/>
<dbReference type="EMBL" id="QEKO01000005">
    <property type="protein sequence ID" value="PVY61029.1"/>
    <property type="molecule type" value="Genomic_DNA"/>
</dbReference>
<keyword evidence="1" id="KW-0472">Membrane</keyword>
<evidence type="ECO:0008006" key="4">
    <source>
        <dbReference type="Google" id="ProtNLM"/>
    </source>
</evidence>
<evidence type="ECO:0000313" key="3">
    <source>
        <dbReference type="Proteomes" id="UP000246145"/>
    </source>
</evidence>
<feature type="transmembrane region" description="Helical" evidence="1">
    <location>
        <begin position="94"/>
        <end position="113"/>
    </location>
</feature>
<sequence length="135" mass="14861">MKIFFNVVGCIALALAVIGAAIPLVPTTPFLLLAAACFMRGSERMYRWLTGNRVFGRYLLDFQERKGVTLRVKLTAIAVMWVSLSYSIYMLPSLALRIPLALMGIGVTAYLALGLKTLQRPGPSGSRQINDQTPR</sequence>
<protein>
    <recommendedName>
        <fullName evidence="4">DUF454 domain-containing protein</fullName>
    </recommendedName>
</protein>
<keyword evidence="3" id="KW-1185">Reference proteome</keyword>
<feature type="transmembrane region" description="Helical" evidence="1">
    <location>
        <begin position="70"/>
        <end position="88"/>
    </location>
</feature>
<dbReference type="InterPro" id="IPR007401">
    <property type="entry name" value="DUF454"/>
</dbReference>
<dbReference type="GO" id="GO:0005886">
    <property type="term" value="C:plasma membrane"/>
    <property type="evidence" value="ECO:0007669"/>
    <property type="project" value="TreeGrafter"/>
</dbReference>
<dbReference type="OrthoDB" id="9816293at2"/>
<dbReference type="PIRSF" id="PIRSF016789">
    <property type="entry name" value="DUF454"/>
    <property type="match status" value="1"/>
</dbReference>
<keyword evidence="1" id="KW-1133">Transmembrane helix</keyword>
<dbReference type="Pfam" id="PF04304">
    <property type="entry name" value="DUF454"/>
    <property type="match status" value="1"/>
</dbReference>
<reference evidence="2 3" key="1">
    <citation type="submission" date="2018-04" db="EMBL/GenBank/DDBJ databases">
        <title>Genomic Encyclopedia of Type Strains, Phase IV (KMG-IV): sequencing the most valuable type-strain genomes for metagenomic binning, comparative biology and taxonomic classification.</title>
        <authorList>
            <person name="Goeker M."/>
        </authorList>
    </citation>
    <scope>NUCLEOTIDE SEQUENCE [LARGE SCALE GENOMIC DNA]</scope>
    <source>
        <strain evidence="2 3">DSM 10065</strain>
    </source>
</reference>